<keyword evidence="6" id="KW-0539">Nucleus</keyword>
<evidence type="ECO:0000256" key="5">
    <source>
        <dbReference type="ARBA" id="ARBA00023163"/>
    </source>
</evidence>
<reference evidence="9" key="1">
    <citation type="journal article" date="2023" name="Plant J.">
        <title>Genome sequences and population genomics provide insights into the demographic history, inbreeding, and mutation load of two 'living fossil' tree species of Dipteronia.</title>
        <authorList>
            <person name="Feng Y."/>
            <person name="Comes H.P."/>
            <person name="Chen J."/>
            <person name="Zhu S."/>
            <person name="Lu R."/>
            <person name="Zhang X."/>
            <person name="Li P."/>
            <person name="Qiu J."/>
            <person name="Olsen K.M."/>
            <person name="Qiu Y."/>
        </authorList>
    </citation>
    <scope>NUCLEOTIDE SEQUENCE</scope>
    <source>
        <strain evidence="9">KIB01</strain>
    </source>
</reference>
<dbReference type="GO" id="GO:0006355">
    <property type="term" value="P:regulation of DNA-templated transcription"/>
    <property type="evidence" value="ECO:0007669"/>
    <property type="project" value="TreeGrafter"/>
</dbReference>
<dbReference type="GO" id="GO:0048731">
    <property type="term" value="P:system development"/>
    <property type="evidence" value="ECO:0007669"/>
    <property type="project" value="UniProtKB-ARBA"/>
</dbReference>
<dbReference type="AlphaFoldDB" id="A0AAD9TYP1"/>
<dbReference type="InterPro" id="IPR017930">
    <property type="entry name" value="Myb_dom"/>
</dbReference>
<dbReference type="GO" id="GO:0005634">
    <property type="term" value="C:nucleus"/>
    <property type="evidence" value="ECO:0007669"/>
    <property type="project" value="UniProtKB-SubCell"/>
</dbReference>
<evidence type="ECO:0000256" key="2">
    <source>
        <dbReference type="ARBA" id="ARBA00022473"/>
    </source>
</evidence>
<dbReference type="PANTHER" id="PTHR47998">
    <property type="entry name" value="TRANSCRIPTION FACTOR MYB51-LIKE ISOFORM X1"/>
    <property type="match status" value="1"/>
</dbReference>
<dbReference type="InterPro" id="IPR009057">
    <property type="entry name" value="Homeodomain-like_sf"/>
</dbReference>
<dbReference type="EMBL" id="JANJYI010000006">
    <property type="protein sequence ID" value="KAK2644412.1"/>
    <property type="molecule type" value="Genomic_DNA"/>
</dbReference>
<dbReference type="SMART" id="SM00717">
    <property type="entry name" value="SANT"/>
    <property type="match status" value="1"/>
</dbReference>
<dbReference type="Gene3D" id="1.10.10.60">
    <property type="entry name" value="Homeodomain-like"/>
    <property type="match status" value="1"/>
</dbReference>
<keyword evidence="2" id="KW-0217">Developmental protein</keyword>
<dbReference type="GO" id="GO:0090558">
    <property type="term" value="P:plant epidermis development"/>
    <property type="evidence" value="ECO:0007669"/>
    <property type="project" value="UniProtKB-ARBA"/>
</dbReference>
<organism evidence="9 10">
    <name type="scientific">Dipteronia dyeriana</name>
    <dbReference type="NCBI Taxonomy" id="168575"/>
    <lineage>
        <taxon>Eukaryota</taxon>
        <taxon>Viridiplantae</taxon>
        <taxon>Streptophyta</taxon>
        <taxon>Embryophyta</taxon>
        <taxon>Tracheophyta</taxon>
        <taxon>Spermatophyta</taxon>
        <taxon>Magnoliopsida</taxon>
        <taxon>eudicotyledons</taxon>
        <taxon>Gunneridae</taxon>
        <taxon>Pentapetalae</taxon>
        <taxon>rosids</taxon>
        <taxon>malvids</taxon>
        <taxon>Sapindales</taxon>
        <taxon>Sapindaceae</taxon>
        <taxon>Hippocastanoideae</taxon>
        <taxon>Acereae</taxon>
        <taxon>Dipteronia</taxon>
    </lineage>
</organism>
<evidence type="ECO:0000313" key="9">
    <source>
        <dbReference type="EMBL" id="KAK2644412.1"/>
    </source>
</evidence>
<keyword evidence="10" id="KW-1185">Reference proteome</keyword>
<keyword evidence="5" id="KW-0804">Transcription</keyword>
<dbReference type="GO" id="GO:0009653">
    <property type="term" value="P:anatomical structure morphogenesis"/>
    <property type="evidence" value="ECO:0007669"/>
    <property type="project" value="UniProtKB-ARBA"/>
</dbReference>
<protein>
    <submittedName>
        <fullName evidence="9">Uncharacterized protein</fullName>
    </submittedName>
</protein>
<dbReference type="Pfam" id="PF00249">
    <property type="entry name" value="Myb_DNA-binding"/>
    <property type="match status" value="1"/>
</dbReference>
<dbReference type="GO" id="GO:0030154">
    <property type="term" value="P:cell differentiation"/>
    <property type="evidence" value="ECO:0007669"/>
    <property type="project" value="UniProtKB-ARBA"/>
</dbReference>
<evidence type="ECO:0000256" key="6">
    <source>
        <dbReference type="ARBA" id="ARBA00023242"/>
    </source>
</evidence>
<sequence>MADTEQSSNGDHIVASQEVTSERLKHDFSEDEETLIRRMYDLLGKRWHLIAGRIPGRTAEEIEKYWNTIYSTSA</sequence>
<dbReference type="InterPro" id="IPR001005">
    <property type="entry name" value="SANT/Myb"/>
</dbReference>
<keyword evidence="4" id="KW-0238">DNA-binding</keyword>
<evidence type="ECO:0000256" key="3">
    <source>
        <dbReference type="ARBA" id="ARBA00023015"/>
    </source>
</evidence>
<dbReference type="PROSITE" id="PS50090">
    <property type="entry name" value="MYB_LIKE"/>
    <property type="match status" value="1"/>
</dbReference>
<proteinExistence type="predicted"/>
<feature type="domain" description="Myb-like" evidence="7">
    <location>
        <begin position="20"/>
        <end position="70"/>
    </location>
</feature>
<dbReference type="PROSITE" id="PS51294">
    <property type="entry name" value="HTH_MYB"/>
    <property type="match status" value="1"/>
</dbReference>
<feature type="domain" description="HTH myb-type" evidence="8">
    <location>
        <begin position="20"/>
        <end position="74"/>
    </location>
</feature>
<evidence type="ECO:0000313" key="10">
    <source>
        <dbReference type="Proteomes" id="UP001280121"/>
    </source>
</evidence>
<comment type="caution">
    <text evidence="9">The sequence shown here is derived from an EMBL/GenBank/DDBJ whole genome shotgun (WGS) entry which is preliminary data.</text>
</comment>
<comment type="subcellular location">
    <subcellularLocation>
        <location evidence="1">Nucleus</location>
    </subcellularLocation>
</comment>
<evidence type="ECO:0000256" key="4">
    <source>
        <dbReference type="ARBA" id="ARBA00023125"/>
    </source>
</evidence>
<keyword evidence="3" id="KW-0805">Transcription regulation</keyword>
<dbReference type="Proteomes" id="UP001280121">
    <property type="component" value="Unassembled WGS sequence"/>
</dbReference>
<dbReference type="SUPFAM" id="SSF46689">
    <property type="entry name" value="Homeodomain-like"/>
    <property type="match status" value="1"/>
</dbReference>
<name>A0AAD9TYP1_9ROSI</name>
<dbReference type="PANTHER" id="PTHR47998:SF3">
    <property type="entry name" value="TRANSCRIPTION FACTOR TRY-LIKE"/>
    <property type="match status" value="1"/>
</dbReference>
<dbReference type="FunFam" id="1.10.10.60:FF:000160">
    <property type="entry name" value="MYB-like transcription factor"/>
    <property type="match status" value="1"/>
</dbReference>
<dbReference type="InterPro" id="IPR015495">
    <property type="entry name" value="Myb_TF_plants"/>
</dbReference>
<dbReference type="GO" id="GO:0000976">
    <property type="term" value="F:transcription cis-regulatory region binding"/>
    <property type="evidence" value="ECO:0007669"/>
    <property type="project" value="TreeGrafter"/>
</dbReference>
<evidence type="ECO:0000259" key="7">
    <source>
        <dbReference type="PROSITE" id="PS50090"/>
    </source>
</evidence>
<gene>
    <name evidence="9" type="ORF">Ddye_019607</name>
</gene>
<dbReference type="CDD" id="cd00167">
    <property type="entry name" value="SANT"/>
    <property type="match status" value="1"/>
</dbReference>
<evidence type="ECO:0000256" key="1">
    <source>
        <dbReference type="ARBA" id="ARBA00004123"/>
    </source>
</evidence>
<accession>A0AAD9TYP1</accession>
<evidence type="ECO:0000259" key="8">
    <source>
        <dbReference type="PROSITE" id="PS51294"/>
    </source>
</evidence>